<accession>A0A0X3BJU1</accession>
<evidence type="ECO:0000313" key="2">
    <source>
        <dbReference type="Proteomes" id="UP000069850"/>
    </source>
</evidence>
<evidence type="ECO:0000313" key="1">
    <source>
        <dbReference type="EMBL" id="CVK32150.1"/>
    </source>
</evidence>
<dbReference type="Proteomes" id="UP000069850">
    <property type="component" value="Chromosome 1"/>
</dbReference>
<dbReference type="EMBL" id="LT158599">
    <property type="protein sequence ID" value="CVK32150.1"/>
    <property type="molecule type" value="Genomic_DNA"/>
</dbReference>
<proteinExistence type="predicted"/>
<sequence length="81" mass="9060">MWPPITSRALARSLDARGIVTPSFAIFAASRESSVPGGDNVSREEREDAKSVYLLLTGTFRELPRASARDWQSFPRPLKLR</sequence>
<name>A0A0X3BJU1_9EURY</name>
<reference evidence="1 2" key="1">
    <citation type="submission" date="2016-01" db="EMBL/GenBank/DDBJ databases">
        <authorList>
            <person name="Manzoor S."/>
        </authorList>
    </citation>
    <scope>NUCLEOTIDE SEQUENCE [LARGE SCALE GENOMIC DNA]</scope>
    <source>
        <strain evidence="1">Methanoculleus sp MAB1</strain>
    </source>
</reference>
<dbReference type="KEGG" id="mema:MMAB1_0936"/>
<organism evidence="1 2">
    <name type="scientific">Methanoculleus bourgensis</name>
    <dbReference type="NCBI Taxonomy" id="83986"/>
    <lineage>
        <taxon>Archaea</taxon>
        <taxon>Methanobacteriati</taxon>
        <taxon>Methanobacteriota</taxon>
        <taxon>Stenosarchaea group</taxon>
        <taxon>Methanomicrobia</taxon>
        <taxon>Methanomicrobiales</taxon>
        <taxon>Methanomicrobiaceae</taxon>
        <taxon>Methanoculleus</taxon>
    </lineage>
</organism>
<protein>
    <submittedName>
        <fullName evidence="1">Uncharacterized protein</fullName>
    </submittedName>
</protein>
<gene>
    <name evidence="1" type="ORF">MMAB1_0936</name>
</gene>
<dbReference type="AlphaFoldDB" id="A0A0X3BJU1"/>